<dbReference type="PANTHER" id="PTHR30388">
    <property type="entry name" value="ALDEHYDE OXIDOREDUCTASE MOLYBDENUM COFACTOR ASSEMBLY PROTEIN"/>
    <property type="match status" value="1"/>
</dbReference>
<dbReference type="Proteomes" id="UP000324252">
    <property type="component" value="Unassembled WGS sequence"/>
</dbReference>
<feature type="domain" description="XdhC- CoxI" evidence="1">
    <location>
        <begin position="12"/>
        <end position="73"/>
    </location>
</feature>
<evidence type="ECO:0000259" key="2">
    <source>
        <dbReference type="Pfam" id="PF13478"/>
    </source>
</evidence>
<name>A0A1H0P3A6_9RHOB</name>
<sequence length="337" mass="34668">MSFDLAALRAAVAAHGRVARVMIARIAGSSPREVGAAMLVWADGQSGTIGGGALEYRAAGAARAALATGKDRLSRHALGPELGQCCGGSVNLLCEIFDAARLEAWEGGLPAPRGCAAPPGSISGKMKDGVVLRPVGAAGDMPLAVRRVLDRARAQGVQPAPQLLDGWMIEPVLHPSVPVWIWGAGHVGRAIVGVLAPLPELAITWVDTDATRFPGVVPAGVQAIPAADPVRLMPHAPADAHHLILTYSHALDLALCDAALRRGFAGAGVIGSATKWARFRKRLAGLGHAPAQIARIACPIGDPALGKHPQAIAIGVAAGIVEQARRQDRGDERTATG</sequence>
<dbReference type="OrthoDB" id="61481at2"/>
<dbReference type="Pfam" id="PF02625">
    <property type="entry name" value="XdhC_CoxI"/>
    <property type="match status" value="1"/>
</dbReference>
<keyword evidence="4" id="KW-1185">Reference proteome</keyword>
<organism evidence="3 4">
    <name type="scientific">Lutimaribacter pacificus</name>
    <dbReference type="NCBI Taxonomy" id="391948"/>
    <lineage>
        <taxon>Bacteria</taxon>
        <taxon>Pseudomonadati</taxon>
        <taxon>Pseudomonadota</taxon>
        <taxon>Alphaproteobacteria</taxon>
        <taxon>Rhodobacterales</taxon>
        <taxon>Roseobacteraceae</taxon>
        <taxon>Lutimaribacter</taxon>
    </lineage>
</organism>
<dbReference type="InterPro" id="IPR027051">
    <property type="entry name" value="XdhC_Rossmann_dom"/>
</dbReference>
<evidence type="ECO:0000313" key="3">
    <source>
        <dbReference type="EMBL" id="SHK98446.1"/>
    </source>
</evidence>
<reference evidence="3 4" key="1">
    <citation type="submission" date="2016-11" db="EMBL/GenBank/DDBJ databases">
        <authorList>
            <person name="Varghese N."/>
            <person name="Submissions S."/>
        </authorList>
    </citation>
    <scope>NUCLEOTIDE SEQUENCE [LARGE SCALE GENOMIC DNA]</scope>
    <source>
        <strain evidence="3 4">DSM 29620</strain>
    </source>
</reference>
<accession>A0A1H0P3A6</accession>
<dbReference type="RefSeq" id="WP_149789807.1">
    <property type="nucleotide sequence ID" value="NZ_FNIO01000015.1"/>
</dbReference>
<dbReference type="PANTHER" id="PTHR30388:SF6">
    <property type="entry name" value="XANTHINE DEHYDROGENASE SUBUNIT A-RELATED"/>
    <property type="match status" value="1"/>
</dbReference>
<dbReference type="InterPro" id="IPR052698">
    <property type="entry name" value="MoCofactor_Util/Proc"/>
</dbReference>
<dbReference type="EMBL" id="FQZZ01000015">
    <property type="protein sequence ID" value="SHK98446.1"/>
    <property type="molecule type" value="Genomic_DNA"/>
</dbReference>
<dbReference type="NCBIfam" id="TIGR02964">
    <property type="entry name" value="xanthine_xdhC"/>
    <property type="match status" value="1"/>
</dbReference>
<dbReference type="Pfam" id="PF13478">
    <property type="entry name" value="XdhC_C"/>
    <property type="match status" value="1"/>
</dbReference>
<dbReference type="Gene3D" id="3.40.50.720">
    <property type="entry name" value="NAD(P)-binding Rossmann-like Domain"/>
    <property type="match status" value="1"/>
</dbReference>
<feature type="domain" description="XdhC Rossmann" evidence="2">
    <location>
        <begin position="179"/>
        <end position="320"/>
    </location>
</feature>
<dbReference type="InterPro" id="IPR003777">
    <property type="entry name" value="XdhC_CoxI"/>
</dbReference>
<evidence type="ECO:0000313" key="4">
    <source>
        <dbReference type="Proteomes" id="UP000324252"/>
    </source>
</evidence>
<protein>
    <submittedName>
        <fullName evidence="3">Molybdenum cofactor sulfurylase</fullName>
    </submittedName>
</protein>
<gene>
    <name evidence="3" type="ORF">SAMN05444142_11542</name>
</gene>
<dbReference type="AlphaFoldDB" id="A0A1H0P3A6"/>
<evidence type="ECO:0000259" key="1">
    <source>
        <dbReference type="Pfam" id="PF02625"/>
    </source>
</evidence>
<dbReference type="InterPro" id="IPR014308">
    <property type="entry name" value="Xanthine_DH_XdhC"/>
</dbReference>
<proteinExistence type="predicted"/>